<keyword evidence="9" id="KW-1185">Reference proteome</keyword>
<evidence type="ECO:0000256" key="1">
    <source>
        <dbReference type="ARBA" id="ARBA00004141"/>
    </source>
</evidence>
<feature type="transmembrane region" description="Helical" evidence="7">
    <location>
        <begin position="195"/>
        <end position="212"/>
    </location>
</feature>
<proteinExistence type="inferred from homology"/>
<dbReference type="Gene3D" id="1.10.3730.20">
    <property type="match status" value="1"/>
</dbReference>
<keyword evidence="6 7" id="KW-0472">Membrane</keyword>
<organism evidence="8 9">
    <name type="scientific">Vitis vinifera</name>
    <name type="common">Grape</name>
    <dbReference type="NCBI Taxonomy" id="29760"/>
    <lineage>
        <taxon>Eukaryota</taxon>
        <taxon>Viridiplantae</taxon>
        <taxon>Streptophyta</taxon>
        <taxon>Embryophyta</taxon>
        <taxon>Tracheophyta</taxon>
        <taxon>Spermatophyta</taxon>
        <taxon>Magnoliopsida</taxon>
        <taxon>eudicotyledons</taxon>
        <taxon>Gunneridae</taxon>
        <taxon>Pentapetalae</taxon>
        <taxon>rosids</taxon>
        <taxon>Vitales</taxon>
        <taxon>Vitaceae</taxon>
        <taxon>Viteae</taxon>
        <taxon>Vitis</taxon>
    </lineage>
</organism>
<evidence type="ECO:0000256" key="2">
    <source>
        <dbReference type="ARBA" id="ARBA00007863"/>
    </source>
</evidence>
<feature type="transmembrane region" description="Helical" evidence="7">
    <location>
        <begin position="219"/>
        <end position="237"/>
    </location>
</feature>
<feature type="transmembrane region" description="Helical" evidence="7">
    <location>
        <begin position="163"/>
        <end position="183"/>
    </location>
</feature>
<accession>A0ABY9C6N7</accession>
<reference evidence="8 9" key="1">
    <citation type="journal article" date="2023" name="Hortic Res">
        <title>The complete reference genome for grapevine (Vitis vinifera L.) genetics and breeding.</title>
        <authorList>
            <person name="Shi X."/>
            <person name="Cao S."/>
            <person name="Wang X."/>
            <person name="Huang S."/>
            <person name="Wang Y."/>
            <person name="Liu Z."/>
            <person name="Liu W."/>
            <person name="Leng X."/>
            <person name="Peng Y."/>
            <person name="Wang N."/>
            <person name="Wang Y."/>
            <person name="Ma Z."/>
            <person name="Xu X."/>
            <person name="Zhang F."/>
            <person name="Xue H."/>
            <person name="Zhong H."/>
            <person name="Wang Y."/>
            <person name="Zhang K."/>
            <person name="Velt A."/>
            <person name="Avia K."/>
            <person name="Holtgrawe D."/>
            <person name="Grimplet J."/>
            <person name="Matus J.T."/>
            <person name="Ware D."/>
            <person name="Wu X."/>
            <person name="Wang H."/>
            <person name="Liu C."/>
            <person name="Fang Y."/>
            <person name="Rustenholz C."/>
            <person name="Cheng Z."/>
            <person name="Xiao H."/>
            <person name="Zhou Y."/>
        </authorList>
    </citation>
    <scope>NUCLEOTIDE SEQUENCE [LARGE SCALE GENOMIC DNA]</scope>
    <source>
        <strain evidence="9">cv. Pinot noir / PN40024</strain>
        <tissue evidence="8">Leaf</tissue>
    </source>
</reference>
<evidence type="ECO:0000313" key="9">
    <source>
        <dbReference type="Proteomes" id="UP001227230"/>
    </source>
</evidence>
<evidence type="ECO:0000256" key="6">
    <source>
        <dbReference type="ARBA" id="ARBA00023136"/>
    </source>
</evidence>
<feature type="transmembrane region" description="Helical" evidence="7">
    <location>
        <begin position="290"/>
        <end position="311"/>
    </location>
</feature>
<comment type="similarity">
    <text evidence="2">Belongs to the SLC35F solute transporter family.</text>
</comment>
<dbReference type="PANTHER" id="PTHR23051:SF0">
    <property type="entry name" value="SOLUTE CARRIER FAMILY 35 MEMBER F5"/>
    <property type="match status" value="1"/>
</dbReference>
<dbReference type="InterPro" id="IPR009262">
    <property type="entry name" value="SLC35_F1/F2/F6"/>
</dbReference>
<feature type="transmembrane region" description="Helical" evidence="7">
    <location>
        <begin position="249"/>
        <end position="270"/>
    </location>
</feature>
<protein>
    <recommendedName>
        <fullName evidence="10">EamA domain-containing protein</fullName>
    </recommendedName>
</protein>
<feature type="transmembrane region" description="Helical" evidence="7">
    <location>
        <begin position="346"/>
        <end position="367"/>
    </location>
</feature>
<name>A0ABY9C6N7_VITVI</name>
<dbReference type="EMBL" id="CP126654">
    <property type="protein sequence ID" value="WJZ90978.1"/>
    <property type="molecule type" value="Genomic_DNA"/>
</dbReference>
<sequence>MRTEVWRWVLGLIYIVAVASIWIAASYVVQSVVDAGVSPFLITYICNSLFVIYIPLVEIGRYLEDSYGSLCFWRSKKDIGLQEIGDSEQVVLLGESNLGARVGGSKQPVILEQGEISQHRIGIVSELDLKVERFEAASLDQAIVRKDGDEQLDSKGRWTRTRVAKASLLVCPFWFLAQLTFNLSLEYTTVTSNTILSSASSLFTFLVALVFLGEKFTWVKLISVLLCMGGTIIVSLGDSETGLSAIATNPLLGDIFALVSAALYAVYITLIRKNIPDDDGKSGQVSMAQFLGFLGLFNLLIFLPVALILNFTKLEPFYTLTWKQLGLIVGKGLLDNVLSDYLWAKAILLTSTTVATAGLTIQVPLAAVVDSLTGNAPNFMDYIGAAAVMAGFAGINIPIDDFCRSKEAGTNCLMVAIRFPSGQNIVFSVADFETLMAGGNFMHRVISYVVNEVLVNSLANSPAFQIFAVRTSRRMEDISNKAAQKRQELAEQVKELSKNFESPKNQQRVFERESTKWCSGSSVVAEIGEAHGSEARGEWEEKEWAFDYDVQGGFHSIKMQRFGDCGIHEQPPHHAFL</sequence>
<dbReference type="InterPro" id="IPR037185">
    <property type="entry name" value="EmrE-like"/>
</dbReference>
<feature type="transmembrane region" description="Helical" evidence="7">
    <location>
        <begin position="379"/>
        <end position="399"/>
    </location>
</feature>
<evidence type="ECO:0008006" key="10">
    <source>
        <dbReference type="Google" id="ProtNLM"/>
    </source>
</evidence>
<dbReference type="Proteomes" id="UP001227230">
    <property type="component" value="Chromosome 7"/>
</dbReference>
<evidence type="ECO:0000256" key="3">
    <source>
        <dbReference type="ARBA" id="ARBA00022448"/>
    </source>
</evidence>
<keyword evidence="4 7" id="KW-0812">Transmembrane</keyword>
<evidence type="ECO:0000256" key="4">
    <source>
        <dbReference type="ARBA" id="ARBA00022692"/>
    </source>
</evidence>
<keyword evidence="3" id="KW-0813">Transport</keyword>
<evidence type="ECO:0000313" key="8">
    <source>
        <dbReference type="EMBL" id="WJZ90978.1"/>
    </source>
</evidence>
<feature type="transmembrane region" description="Helical" evidence="7">
    <location>
        <begin position="35"/>
        <end position="56"/>
    </location>
</feature>
<dbReference type="PANTHER" id="PTHR23051">
    <property type="entry name" value="SOLUTE CARRIER FAMILY 35, MEMBER F5"/>
    <property type="match status" value="1"/>
</dbReference>
<evidence type="ECO:0000256" key="5">
    <source>
        <dbReference type="ARBA" id="ARBA00022989"/>
    </source>
</evidence>
<gene>
    <name evidence="8" type="ORF">VitviT2T_010091</name>
</gene>
<dbReference type="Pfam" id="PF06027">
    <property type="entry name" value="SLC35F"/>
    <property type="match status" value="1"/>
</dbReference>
<keyword evidence="5 7" id="KW-1133">Transmembrane helix</keyword>
<evidence type="ECO:0000256" key="7">
    <source>
        <dbReference type="SAM" id="Phobius"/>
    </source>
</evidence>
<feature type="transmembrane region" description="Helical" evidence="7">
    <location>
        <begin position="7"/>
        <end position="29"/>
    </location>
</feature>
<dbReference type="SUPFAM" id="SSF103481">
    <property type="entry name" value="Multidrug resistance efflux transporter EmrE"/>
    <property type="match status" value="1"/>
</dbReference>
<comment type="subcellular location">
    <subcellularLocation>
        <location evidence="1">Membrane</location>
        <topology evidence="1">Multi-pass membrane protein</topology>
    </subcellularLocation>
</comment>